<evidence type="ECO:0000313" key="2">
    <source>
        <dbReference type="EMBL" id="GER69114.1"/>
    </source>
</evidence>
<dbReference type="Pfam" id="PF10710">
    <property type="entry name" value="DUF2512"/>
    <property type="match status" value="1"/>
</dbReference>
<dbReference type="RefSeq" id="WP_151679326.1">
    <property type="nucleotide sequence ID" value="NZ_BKZP01000005.1"/>
</dbReference>
<evidence type="ECO:0000313" key="3">
    <source>
        <dbReference type="Proteomes" id="UP000391919"/>
    </source>
</evidence>
<feature type="transmembrane region" description="Helical" evidence="1">
    <location>
        <begin position="16"/>
        <end position="47"/>
    </location>
</feature>
<keyword evidence="1" id="KW-0812">Transmembrane</keyword>
<gene>
    <name evidence="2" type="primary">ycbP</name>
    <name evidence="2" type="ORF">BpJC7_04170</name>
</gene>
<feature type="transmembrane region" description="Helical" evidence="1">
    <location>
        <begin position="59"/>
        <end position="76"/>
    </location>
</feature>
<dbReference type="EMBL" id="BKZQ01000004">
    <property type="protein sequence ID" value="GER69114.1"/>
    <property type="molecule type" value="Genomic_DNA"/>
</dbReference>
<evidence type="ECO:0000256" key="1">
    <source>
        <dbReference type="SAM" id="Phobius"/>
    </source>
</evidence>
<feature type="transmembrane region" description="Helical" evidence="1">
    <location>
        <begin position="88"/>
        <end position="105"/>
    </location>
</feature>
<sequence length="145" mass="16087">MKNAKPLAIKIAGHFILLYLVLGLAFSISFAGVLCTALILGLISYFLADLGLLPQTNEWFTLLSDFGLAFSVIWGLSRFFAHNSLPGLAVSIAAAVVISVFEHFYHQYLADYVLVKRTPRRSGTANLQYGMESSEEISPEMRKKR</sequence>
<dbReference type="AlphaFoldDB" id="A0A5J4JJC4"/>
<evidence type="ECO:0008006" key="4">
    <source>
        <dbReference type="Google" id="ProtNLM"/>
    </source>
</evidence>
<accession>A0A5J4JJC4</accession>
<dbReference type="InterPro" id="IPR019649">
    <property type="entry name" value="DUF2512"/>
</dbReference>
<keyword evidence="1" id="KW-0472">Membrane</keyword>
<proteinExistence type="predicted"/>
<protein>
    <recommendedName>
        <fullName evidence="4">DUF2512 family protein</fullName>
    </recommendedName>
</protein>
<name>A0A5J4JJC4_9BACI</name>
<comment type="caution">
    <text evidence="2">The sequence shown here is derived from an EMBL/GenBank/DDBJ whole genome shotgun (WGS) entry which is preliminary data.</text>
</comment>
<keyword evidence="3" id="KW-1185">Reference proteome</keyword>
<keyword evidence="1" id="KW-1133">Transmembrane helix</keyword>
<reference evidence="2 3" key="1">
    <citation type="submission" date="2019-09" db="EMBL/GenBank/DDBJ databases">
        <title>Draft genome sequence of Bacillus sp. JC-7.</title>
        <authorList>
            <person name="Tanaka N."/>
            <person name="Shiwa Y."/>
            <person name="Fujita N."/>
            <person name="Tanasupawat S."/>
        </authorList>
    </citation>
    <scope>NUCLEOTIDE SEQUENCE [LARGE SCALE GENOMIC DNA]</scope>
    <source>
        <strain evidence="2 3">JC-7</strain>
    </source>
</reference>
<dbReference type="Proteomes" id="UP000391919">
    <property type="component" value="Unassembled WGS sequence"/>
</dbReference>
<organism evidence="2 3">
    <name type="scientific">Weizmannia acidilactici</name>
    <dbReference type="NCBI Taxonomy" id="2607726"/>
    <lineage>
        <taxon>Bacteria</taxon>
        <taxon>Bacillati</taxon>
        <taxon>Bacillota</taxon>
        <taxon>Bacilli</taxon>
        <taxon>Bacillales</taxon>
        <taxon>Bacillaceae</taxon>
        <taxon>Heyndrickxia</taxon>
    </lineage>
</organism>